<accession>A0A9N8VH93</accession>
<reference evidence="1" key="1">
    <citation type="submission" date="2021-06" db="EMBL/GenBank/DDBJ databases">
        <authorList>
            <person name="Kallberg Y."/>
            <person name="Tangrot J."/>
            <person name="Rosling A."/>
        </authorList>
    </citation>
    <scope>NUCLEOTIDE SEQUENCE</scope>
    <source>
        <strain evidence="1">IA702</strain>
    </source>
</reference>
<keyword evidence="2" id="KW-1185">Reference proteome</keyword>
<dbReference type="EMBL" id="CAJVPJ010000012">
    <property type="protein sequence ID" value="CAG8455099.1"/>
    <property type="molecule type" value="Genomic_DNA"/>
</dbReference>
<evidence type="ECO:0000313" key="2">
    <source>
        <dbReference type="Proteomes" id="UP000789572"/>
    </source>
</evidence>
<dbReference type="AlphaFoldDB" id="A0A9N8VH93"/>
<dbReference type="OrthoDB" id="2329218at2759"/>
<organism evidence="1 2">
    <name type="scientific">Paraglomus occultum</name>
    <dbReference type="NCBI Taxonomy" id="144539"/>
    <lineage>
        <taxon>Eukaryota</taxon>
        <taxon>Fungi</taxon>
        <taxon>Fungi incertae sedis</taxon>
        <taxon>Mucoromycota</taxon>
        <taxon>Glomeromycotina</taxon>
        <taxon>Glomeromycetes</taxon>
        <taxon>Paraglomerales</taxon>
        <taxon>Paraglomeraceae</taxon>
        <taxon>Paraglomus</taxon>
    </lineage>
</organism>
<sequence length="44" mass="5224">MSDVHLNHADASERYFMSTPVKEWSYPGYLEAMQPHFNVLNWSH</sequence>
<proteinExistence type="predicted"/>
<evidence type="ECO:0000313" key="1">
    <source>
        <dbReference type="EMBL" id="CAG8455099.1"/>
    </source>
</evidence>
<dbReference type="Proteomes" id="UP000789572">
    <property type="component" value="Unassembled WGS sequence"/>
</dbReference>
<gene>
    <name evidence="1" type="ORF">POCULU_LOCUS251</name>
</gene>
<protein>
    <submittedName>
        <fullName evidence="1">8037_t:CDS:1</fullName>
    </submittedName>
</protein>
<comment type="caution">
    <text evidence="1">The sequence shown here is derived from an EMBL/GenBank/DDBJ whole genome shotgun (WGS) entry which is preliminary data.</text>
</comment>
<name>A0A9N8VH93_9GLOM</name>